<feature type="compositionally biased region" description="Basic residues" evidence="1">
    <location>
        <begin position="165"/>
        <end position="177"/>
    </location>
</feature>
<dbReference type="EMBL" id="SNRW01010217">
    <property type="protein sequence ID" value="KAA6376873.1"/>
    <property type="molecule type" value="Genomic_DNA"/>
</dbReference>
<evidence type="ECO:0000313" key="2">
    <source>
        <dbReference type="EMBL" id="KAA6376873.1"/>
    </source>
</evidence>
<accession>A0A5J4V353</accession>
<dbReference type="AlphaFoldDB" id="A0A5J4V353"/>
<organism evidence="2 3">
    <name type="scientific">Streblomastix strix</name>
    <dbReference type="NCBI Taxonomy" id="222440"/>
    <lineage>
        <taxon>Eukaryota</taxon>
        <taxon>Metamonada</taxon>
        <taxon>Preaxostyla</taxon>
        <taxon>Oxymonadida</taxon>
        <taxon>Streblomastigidae</taxon>
        <taxon>Streblomastix</taxon>
    </lineage>
</organism>
<feature type="compositionally biased region" description="Basic and acidic residues" evidence="1">
    <location>
        <begin position="204"/>
        <end position="213"/>
    </location>
</feature>
<feature type="compositionally biased region" description="Low complexity" evidence="1">
    <location>
        <begin position="178"/>
        <end position="201"/>
    </location>
</feature>
<evidence type="ECO:0000256" key="1">
    <source>
        <dbReference type="SAM" id="MobiDB-lite"/>
    </source>
</evidence>
<reference evidence="2 3" key="1">
    <citation type="submission" date="2019-03" db="EMBL/GenBank/DDBJ databases">
        <title>Single cell metagenomics reveals metabolic interactions within the superorganism composed of flagellate Streblomastix strix and complex community of Bacteroidetes bacteria on its surface.</title>
        <authorList>
            <person name="Treitli S.C."/>
            <person name="Kolisko M."/>
            <person name="Husnik F."/>
            <person name="Keeling P."/>
            <person name="Hampl V."/>
        </authorList>
    </citation>
    <scope>NUCLEOTIDE SEQUENCE [LARGE SCALE GENOMIC DNA]</scope>
    <source>
        <strain evidence="2">ST1C</strain>
    </source>
</reference>
<gene>
    <name evidence="2" type="ORF">EZS28_027600</name>
</gene>
<evidence type="ECO:0000313" key="3">
    <source>
        <dbReference type="Proteomes" id="UP000324800"/>
    </source>
</evidence>
<dbReference type="CDD" id="cd09275">
    <property type="entry name" value="RNase_HI_RT_DIRS1"/>
    <property type="match status" value="1"/>
</dbReference>
<protein>
    <submittedName>
        <fullName evidence="2">Uncharacterized protein</fullName>
    </submittedName>
</protein>
<comment type="caution">
    <text evidence="2">The sequence shown here is derived from an EMBL/GenBank/DDBJ whole genome shotgun (WGS) entry which is preliminary data.</text>
</comment>
<name>A0A5J4V353_9EUKA</name>
<proteinExistence type="predicted"/>
<dbReference type="Proteomes" id="UP000324800">
    <property type="component" value="Unassembled WGS sequence"/>
</dbReference>
<feature type="region of interest" description="Disordered" evidence="1">
    <location>
        <begin position="164"/>
        <end position="232"/>
    </location>
</feature>
<sequence>MTKSKDATPSRWGSTLERELEMKAIDHGTWNKRQVKLTSNIREIKAITQGLRSFAKTLKNLRIQYLAIRSDNSTAVFDIKKQRSSKSLIMKIKQEHQTIEKLGIQIQLTHLPEVKKRNCRHTKQTIKSRKLQTKGDDFSIDICSDKLEPNNRFILATLQQSNAKIHVKNKRTRRNSNRRSQSNMEEGTSMDSSSYPSFSSSSEEDQRRADRSNDNSSTMARPDMTYRTGKRECSIPQAWLGQRNSGTRNIVNQEELETSSRKYILFPDGPKAKKGEELQEIIFEYQTYLNEQQK</sequence>